<evidence type="ECO:0000256" key="2">
    <source>
        <dbReference type="SAM" id="SignalP"/>
    </source>
</evidence>
<proteinExistence type="predicted"/>
<feature type="region of interest" description="Disordered" evidence="1">
    <location>
        <begin position="29"/>
        <end position="52"/>
    </location>
</feature>
<keyword evidence="2" id="KW-0732">Signal</keyword>
<dbReference type="EMBL" id="JBDIZK010000012">
    <property type="protein sequence ID" value="MEN3749151.1"/>
    <property type="molecule type" value="Genomic_DNA"/>
</dbReference>
<evidence type="ECO:0000256" key="1">
    <source>
        <dbReference type="SAM" id="MobiDB-lite"/>
    </source>
</evidence>
<comment type="caution">
    <text evidence="3">The sequence shown here is derived from an EMBL/GenBank/DDBJ whole genome shotgun (WGS) entry which is preliminary data.</text>
</comment>
<keyword evidence="4" id="KW-1185">Reference proteome</keyword>
<sequence>MTPTPHPRQLLSAATLAALLLAGCSASPPAASNNATEVRQLEPAEAPAEPLPTPSVPVADNATADAPTVGGDGSQIVLAPLSHADIESAALAGELACSFSATGSDSPLLLARGDVASTERAQGVVKVLDSVEPVSAPGGFDAMSKGTRFAGKGKTITLRVTGPATDRGESPARPATLTYDRADGAQRSFSGLWVCGP</sequence>
<dbReference type="RefSeq" id="WP_346248191.1">
    <property type="nucleotide sequence ID" value="NZ_JBDIZK010000012.1"/>
</dbReference>
<evidence type="ECO:0000313" key="3">
    <source>
        <dbReference type="EMBL" id="MEN3749151.1"/>
    </source>
</evidence>
<feature type="signal peptide" evidence="2">
    <location>
        <begin position="1"/>
        <end position="30"/>
    </location>
</feature>
<dbReference type="Proteomes" id="UP001427805">
    <property type="component" value="Unassembled WGS sequence"/>
</dbReference>
<evidence type="ECO:0008006" key="5">
    <source>
        <dbReference type="Google" id="ProtNLM"/>
    </source>
</evidence>
<evidence type="ECO:0000313" key="4">
    <source>
        <dbReference type="Proteomes" id="UP001427805"/>
    </source>
</evidence>
<feature type="chain" id="PRO_5045177557" description="Lipoprotein" evidence="2">
    <location>
        <begin position="31"/>
        <end position="197"/>
    </location>
</feature>
<reference evidence="3 4" key="1">
    <citation type="submission" date="2024-05" db="EMBL/GenBank/DDBJ databases">
        <title>Sphingomonas sp. HF-S3 16S ribosomal RNA gene Genome sequencing and assembly.</title>
        <authorList>
            <person name="Lee H."/>
        </authorList>
    </citation>
    <scope>NUCLEOTIDE SEQUENCE [LARGE SCALE GENOMIC DNA]</scope>
    <source>
        <strain evidence="3 4">HF-S3</strain>
    </source>
</reference>
<protein>
    <recommendedName>
        <fullName evidence="5">Lipoprotein</fullName>
    </recommendedName>
</protein>
<organism evidence="3 4">
    <name type="scientific">Sphingomonas rustica</name>
    <dbReference type="NCBI Taxonomy" id="3103142"/>
    <lineage>
        <taxon>Bacteria</taxon>
        <taxon>Pseudomonadati</taxon>
        <taxon>Pseudomonadota</taxon>
        <taxon>Alphaproteobacteria</taxon>
        <taxon>Sphingomonadales</taxon>
        <taxon>Sphingomonadaceae</taxon>
        <taxon>Sphingomonas</taxon>
    </lineage>
</organism>
<gene>
    <name evidence="3" type="ORF">TPR58_18400</name>
</gene>
<name>A0ABV0BED0_9SPHN</name>
<accession>A0ABV0BED0</accession>